<evidence type="ECO:0000256" key="1">
    <source>
        <dbReference type="SAM" id="MobiDB-lite"/>
    </source>
</evidence>
<name>A0AAD7KYN9_QUISA</name>
<protein>
    <submittedName>
        <fullName evidence="3">Protein CHROMATIN REMODELING 24</fullName>
    </submittedName>
</protein>
<dbReference type="InterPro" id="IPR038718">
    <property type="entry name" value="SNF2-like_sf"/>
</dbReference>
<dbReference type="Pfam" id="PF00176">
    <property type="entry name" value="SNF2-rel_dom"/>
    <property type="match status" value="1"/>
</dbReference>
<gene>
    <name evidence="3" type="ORF">O6P43_028608</name>
</gene>
<dbReference type="AlphaFoldDB" id="A0AAD7KYN9"/>
<evidence type="ECO:0000313" key="3">
    <source>
        <dbReference type="EMBL" id="KAJ7948083.1"/>
    </source>
</evidence>
<dbReference type="Proteomes" id="UP001163823">
    <property type="component" value="Chromosome 12"/>
</dbReference>
<sequence length="113" mass="13222">FKDKFETPILRGNDKSASDREKHTGSTVAKELRDRIQPYFLRRLKSEVFNQDNDKTNAKLSKKNEMIVWLRLTRCQRQLYEAFLKSELVLSAFDGSPLAALTILKKYVIIHFC</sequence>
<dbReference type="GO" id="GO:0015616">
    <property type="term" value="F:DNA translocase activity"/>
    <property type="evidence" value="ECO:0007669"/>
    <property type="project" value="TreeGrafter"/>
</dbReference>
<dbReference type="PANTHER" id="PTHR45629">
    <property type="entry name" value="SNF2/RAD54 FAMILY MEMBER"/>
    <property type="match status" value="1"/>
</dbReference>
<dbReference type="GO" id="GO:0005524">
    <property type="term" value="F:ATP binding"/>
    <property type="evidence" value="ECO:0007669"/>
    <property type="project" value="InterPro"/>
</dbReference>
<feature type="non-terminal residue" evidence="3">
    <location>
        <position position="1"/>
    </location>
</feature>
<dbReference type="InterPro" id="IPR027417">
    <property type="entry name" value="P-loop_NTPase"/>
</dbReference>
<evidence type="ECO:0000259" key="2">
    <source>
        <dbReference type="Pfam" id="PF00176"/>
    </source>
</evidence>
<dbReference type="EMBL" id="JARAOO010000012">
    <property type="protein sequence ID" value="KAJ7948083.1"/>
    <property type="molecule type" value="Genomic_DNA"/>
</dbReference>
<dbReference type="Gene3D" id="3.40.50.300">
    <property type="entry name" value="P-loop containing nucleotide triphosphate hydrolases"/>
    <property type="match status" value="1"/>
</dbReference>
<evidence type="ECO:0000313" key="4">
    <source>
        <dbReference type="Proteomes" id="UP001163823"/>
    </source>
</evidence>
<proteinExistence type="predicted"/>
<feature type="region of interest" description="Disordered" evidence="1">
    <location>
        <begin position="1"/>
        <end position="28"/>
    </location>
</feature>
<dbReference type="InterPro" id="IPR050496">
    <property type="entry name" value="SNF2_RAD54_helicase_repair"/>
</dbReference>
<organism evidence="3 4">
    <name type="scientific">Quillaja saponaria</name>
    <name type="common">Soap bark tree</name>
    <dbReference type="NCBI Taxonomy" id="32244"/>
    <lineage>
        <taxon>Eukaryota</taxon>
        <taxon>Viridiplantae</taxon>
        <taxon>Streptophyta</taxon>
        <taxon>Embryophyta</taxon>
        <taxon>Tracheophyta</taxon>
        <taxon>Spermatophyta</taxon>
        <taxon>Magnoliopsida</taxon>
        <taxon>eudicotyledons</taxon>
        <taxon>Gunneridae</taxon>
        <taxon>Pentapetalae</taxon>
        <taxon>rosids</taxon>
        <taxon>fabids</taxon>
        <taxon>Fabales</taxon>
        <taxon>Quillajaceae</taxon>
        <taxon>Quillaja</taxon>
    </lineage>
</organism>
<dbReference type="Gene3D" id="3.40.50.10810">
    <property type="entry name" value="Tandem AAA-ATPase domain"/>
    <property type="match status" value="1"/>
</dbReference>
<dbReference type="InterPro" id="IPR000330">
    <property type="entry name" value="SNF2_N"/>
</dbReference>
<comment type="caution">
    <text evidence="3">The sequence shown here is derived from an EMBL/GenBank/DDBJ whole genome shotgun (WGS) entry which is preliminary data.</text>
</comment>
<reference evidence="3" key="1">
    <citation type="journal article" date="2023" name="Science">
        <title>Elucidation of the pathway for biosynthesis of saponin adjuvants from the soapbark tree.</title>
        <authorList>
            <person name="Reed J."/>
            <person name="Orme A."/>
            <person name="El-Demerdash A."/>
            <person name="Owen C."/>
            <person name="Martin L.B.B."/>
            <person name="Misra R.C."/>
            <person name="Kikuchi S."/>
            <person name="Rejzek M."/>
            <person name="Martin A.C."/>
            <person name="Harkess A."/>
            <person name="Leebens-Mack J."/>
            <person name="Louveau T."/>
            <person name="Stephenson M.J."/>
            <person name="Osbourn A."/>
        </authorList>
    </citation>
    <scope>NUCLEOTIDE SEQUENCE</scope>
    <source>
        <strain evidence="3">S10</strain>
    </source>
</reference>
<dbReference type="PANTHER" id="PTHR45629:SF7">
    <property type="entry name" value="DNA EXCISION REPAIR PROTEIN ERCC-6-RELATED"/>
    <property type="match status" value="1"/>
</dbReference>
<feature type="domain" description="SNF2 N-terminal" evidence="2">
    <location>
        <begin position="1"/>
        <end position="91"/>
    </location>
</feature>
<keyword evidence="4" id="KW-1185">Reference proteome</keyword>
<dbReference type="KEGG" id="qsa:O6P43_028608"/>
<accession>A0AAD7KYN9</accession>